<evidence type="ECO:0000313" key="16">
    <source>
        <dbReference type="EMBL" id="MDA4847210.1"/>
    </source>
</evidence>
<keyword evidence="5" id="KW-1003">Cell membrane</keyword>
<dbReference type="RefSeq" id="WP_271091021.1">
    <property type="nucleotide sequence ID" value="NZ_JAPJZH010000011.1"/>
</dbReference>
<comment type="similarity">
    <text evidence="13">Belongs to the NiCoT transporter (TC 2.A.52) family.</text>
</comment>
<evidence type="ECO:0000256" key="10">
    <source>
        <dbReference type="ARBA" id="ARBA00023112"/>
    </source>
</evidence>
<evidence type="ECO:0000256" key="15">
    <source>
        <dbReference type="SAM" id="SignalP"/>
    </source>
</evidence>
<feature type="transmembrane region" description="Helical" evidence="13">
    <location>
        <begin position="156"/>
        <end position="175"/>
    </location>
</feature>
<comment type="caution">
    <text evidence="16">The sequence shown here is derived from an EMBL/GenBank/DDBJ whole genome shotgun (WGS) entry which is preliminary data.</text>
</comment>
<evidence type="ECO:0000256" key="2">
    <source>
        <dbReference type="ARBA" id="ARBA00004651"/>
    </source>
</evidence>
<gene>
    <name evidence="16" type="ORF">OOZ53_17755</name>
</gene>
<keyword evidence="6" id="KW-0533">Nickel</keyword>
<feature type="transmembrane region" description="Helical" evidence="13">
    <location>
        <begin position="79"/>
        <end position="98"/>
    </location>
</feature>
<evidence type="ECO:0000256" key="4">
    <source>
        <dbReference type="ARBA" id="ARBA00022448"/>
    </source>
</evidence>
<sequence>MLTTRFRFTALAALCVCLLAPLVSPALAQSSLGIGSAEPGFQATGTFGSWFGWINTQQQSFYRALSGTLQAMREDPQKLWLLIGLSFAYGVFHAAGPGHGKAVISSYVIANEQTLRRGVVISFLAALMQGTVAILIVGVTYFALRGTGISMTEATHTLEIASYALIAGFGGWLLYRKLRPAARKVAREVHLSAGTPLSSHAPALAHAHAHAHRHDHHGHDHHDHHHHHHGHDHHDRHHHDHGPDGVCPTCGHSHAPDPALLQAEKLELREAWSAIVAIGLRPCSGALIVLTFALLNGLYLGGFLSVLAMSIGTAITVSILATLAVVAKNTAVRFASSESAASRIGGAIEIAGATLVLVLGLVLLMAALQA</sequence>
<comment type="subcellular location">
    <subcellularLocation>
        <location evidence="2 13">Cell membrane</location>
        <topology evidence="2 13">Multi-pass membrane protein</topology>
    </subcellularLocation>
</comment>
<dbReference type="PANTHER" id="PTHR40659">
    <property type="entry name" value="NICKEL/COBALT EFFLUX SYSTEM RCNA"/>
    <property type="match status" value="1"/>
</dbReference>
<keyword evidence="17" id="KW-1185">Reference proteome</keyword>
<evidence type="ECO:0000256" key="11">
    <source>
        <dbReference type="ARBA" id="ARBA00023136"/>
    </source>
</evidence>
<feature type="transmembrane region" description="Helical" evidence="13">
    <location>
        <begin position="271"/>
        <end position="295"/>
    </location>
</feature>
<dbReference type="PANTHER" id="PTHR40659:SF1">
    <property type="entry name" value="NICKEL_COBALT EFFLUX SYSTEM RCNA"/>
    <property type="match status" value="1"/>
</dbReference>
<keyword evidence="3" id="KW-0171">Cobalt transport</keyword>
<dbReference type="InterPro" id="IPR051224">
    <property type="entry name" value="NiCoT_RcnA"/>
</dbReference>
<reference evidence="16" key="1">
    <citation type="submission" date="2022-11" db="EMBL/GenBank/DDBJ databases">
        <title>Hoeflea poritis sp. nov., isolated from scleractinian coral Porites lutea.</title>
        <authorList>
            <person name="Zhang G."/>
            <person name="Wei Q."/>
            <person name="Cai L."/>
        </authorList>
    </citation>
    <scope>NUCLEOTIDE SEQUENCE</scope>
    <source>
        <strain evidence="16">E7-10</strain>
    </source>
</reference>
<keyword evidence="10" id="KW-0921">Nickel transport</keyword>
<accession>A0ABT4VR73</accession>
<feature type="compositionally biased region" description="Basic residues" evidence="14">
    <location>
        <begin position="222"/>
        <end position="240"/>
    </location>
</feature>
<keyword evidence="9" id="KW-0406">Ion transport</keyword>
<keyword evidence="4 13" id="KW-0813">Transport</keyword>
<evidence type="ECO:0000256" key="6">
    <source>
        <dbReference type="ARBA" id="ARBA00022596"/>
    </source>
</evidence>
<dbReference type="Proteomes" id="UP001148313">
    <property type="component" value="Unassembled WGS sequence"/>
</dbReference>
<protein>
    <recommendedName>
        <fullName evidence="13">Nickel/cobalt efflux system</fullName>
    </recommendedName>
</protein>
<organism evidence="16 17">
    <name type="scientific">Hoeflea poritis</name>
    <dbReference type="NCBI Taxonomy" id="2993659"/>
    <lineage>
        <taxon>Bacteria</taxon>
        <taxon>Pseudomonadati</taxon>
        <taxon>Pseudomonadota</taxon>
        <taxon>Alphaproteobacteria</taxon>
        <taxon>Hyphomicrobiales</taxon>
        <taxon>Rhizobiaceae</taxon>
        <taxon>Hoeflea</taxon>
    </lineage>
</organism>
<evidence type="ECO:0000313" key="17">
    <source>
        <dbReference type="Proteomes" id="UP001148313"/>
    </source>
</evidence>
<evidence type="ECO:0000256" key="5">
    <source>
        <dbReference type="ARBA" id="ARBA00022475"/>
    </source>
</evidence>
<evidence type="ECO:0000256" key="1">
    <source>
        <dbReference type="ARBA" id="ARBA00002510"/>
    </source>
</evidence>
<feature type="signal peptide" evidence="15">
    <location>
        <begin position="1"/>
        <end position="28"/>
    </location>
</feature>
<evidence type="ECO:0000256" key="3">
    <source>
        <dbReference type="ARBA" id="ARBA00022426"/>
    </source>
</evidence>
<evidence type="ECO:0000256" key="14">
    <source>
        <dbReference type="SAM" id="MobiDB-lite"/>
    </source>
</evidence>
<evidence type="ECO:0000256" key="8">
    <source>
        <dbReference type="ARBA" id="ARBA00022989"/>
    </source>
</evidence>
<name>A0ABT4VR73_9HYPH</name>
<proteinExistence type="inferred from homology"/>
<evidence type="ECO:0000256" key="12">
    <source>
        <dbReference type="ARBA" id="ARBA00023285"/>
    </source>
</evidence>
<dbReference type="EMBL" id="JAPJZH010000011">
    <property type="protein sequence ID" value="MDA4847210.1"/>
    <property type="molecule type" value="Genomic_DNA"/>
</dbReference>
<evidence type="ECO:0000256" key="13">
    <source>
        <dbReference type="RuleBase" id="RU362101"/>
    </source>
</evidence>
<keyword evidence="11 13" id="KW-0472">Membrane</keyword>
<keyword evidence="15" id="KW-0732">Signal</keyword>
<evidence type="ECO:0000256" key="9">
    <source>
        <dbReference type="ARBA" id="ARBA00023065"/>
    </source>
</evidence>
<feature type="compositionally biased region" description="Basic residues" evidence="14">
    <location>
        <begin position="207"/>
        <end position="216"/>
    </location>
</feature>
<feature type="chain" id="PRO_5045525862" description="Nickel/cobalt efflux system" evidence="15">
    <location>
        <begin position="29"/>
        <end position="370"/>
    </location>
</feature>
<dbReference type="InterPro" id="IPR011541">
    <property type="entry name" value="Ni/Co_transpt_high_affinity"/>
</dbReference>
<feature type="region of interest" description="Disordered" evidence="14">
    <location>
        <begin position="203"/>
        <end position="249"/>
    </location>
</feature>
<feature type="transmembrane region" description="Helical" evidence="13">
    <location>
        <begin position="347"/>
        <end position="368"/>
    </location>
</feature>
<dbReference type="Pfam" id="PF03824">
    <property type="entry name" value="NicO"/>
    <property type="match status" value="1"/>
</dbReference>
<comment type="function">
    <text evidence="1">Efflux system for nickel and cobalt.</text>
</comment>
<feature type="transmembrane region" description="Helical" evidence="13">
    <location>
        <begin position="119"/>
        <end position="144"/>
    </location>
</feature>
<feature type="transmembrane region" description="Helical" evidence="13">
    <location>
        <begin position="301"/>
        <end position="326"/>
    </location>
</feature>
<keyword evidence="7 13" id="KW-0812">Transmembrane</keyword>
<keyword evidence="8 13" id="KW-1133">Transmembrane helix</keyword>
<keyword evidence="12" id="KW-0170">Cobalt</keyword>
<evidence type="ECO:0000256" key="7">
    <source>
        <dbReference type="ARBA" id="ARBA00022692"/>
    </source>
</evidence>